<evidence type="ECO:0000259" key="1">
    <source>
        <dbReference type="Pfam" id="PF00534"/>
    </source>
</evidence>
<dbReference type="Gene3D" id="3.40.50.2000">
    <property type="entry name" value="Glycogen Phosphorylase B"/>
    <property type="match status" value="2"/>
</dbReference>
<dbReference type="InterPro" id="IPR001296">
    <property type="entry name" value="Glyco_trans_1"/>
</dbReference>
<evidence type="ECO:0000313" key="3">
    <source>
        <dbReference type="EMBL" id="TFD94175.1"/>
    </source>
</evidence>
<name>A0A4Y8KW15_9BACT</name>
<protein>
    <submittedName>
        <fullName evidence="3">Glycosyltransferase</fullName>
    </submittedName>
</protein>
<dbReference type="RefSeq" id="WP_026627193.1">
    <property type="nucleotide sequence ID" value="NZ_JAWZLG010000100.1"/>
</dbReference>
<evidence type="ECO:0000259" key="2">
    <source>
        <dbReference type="Pfam" id="PF13439"/>
    </source>
</evidence>
<dbReference type="STRING" id="1121485.GCA_000426485_03397"/>
<dbReference type="PANTHER" id="PTHR12526">
    <property type="entry name" value="GLYCOSYLTRANSFERASE"/>
    <property type="match status" value="1"/>
</dbReference>
<reference evidence="3 4" key="1">
    <citation type="submission" date="2019-03" db="EMBL/GenBank/DDBJ databases">
        <title>San Antonio Military Medical Center submission to MRSN (WRAIR), pending publication.</title>
        <authorList>
            <person name="Blyth D.M."/>
            <person name="Mccarthy S.L."/>
            <person name="Schall S.E."/>
            <person name="Stam J.A."/>
            <person name="Ong A.C."/>
            <person name="Mcgann P.T."/>
        </authorList>
    </citation>
    <scope>NUCLEOTIDE SEQUENCE [LARGE SCALE GENOMIC DNA]</scope>
    <source>
        <strain evidence="3 4">MRSN571793</strain>
    </source>
</reference>
<organism evidence="3 4">
    <name type="scientific">Dysgonomonas capnocytophagoides</name>
    <dbReference type="NCBI Taxonomy" id="45254"/>
    <lineage>
        <taxon>Bacteria</taxon>
        <taxon>Pseudomonadati</taxon>
        <taxon>Bacteroidota</taxon>
        <taxon>Bacteroidia</taxon>
        <taxon>Bacteroidales</taxon>
        <taxon>Dysgonomonadaceae</taxon>
        <taxon>Dysgonomonas</taxon>
    </lineage>
</organism>
<feature type="domain" description="Glycosyl transferase family 1" evidence="1">
    <location>
        <begin position="180"/>
        <end position="337"/>
    </location>
</feature>
<dbReference type="Pfam" id="PF00534">
    <property type="entry name" value="Glycos_transf_1"/>
    <property type="match status" value="1"/>
</dbReference>
<dbReference type="Proteomes" id="UP000297861">
    <property type="component" value="Unassembled WGS sequence"/>
</dbReference>
<dbReference type="GO" id="GO:0016757">
    <property type="term" value="F:glycosyltransferase activity"/>
    <property type="evidence" value="ECO:0007669"/>
    <property type="project" value="InterPro"/>
</dbReference>
<accession>A0A4Y8KW15</accession>
<proteinExistence type="predicted"/>
<feature type="domain" description="Glycosyltransferase subfamily 4-like N-terminal" evidence="2">
    <location>
        <begin position="11"/>
        <end position="169"/>
    </location>
</feature>
<evidence type="ECO:0000313" key="4">
    <source>
        <dbReference type="Proteomes" id="UP000297861"/>
    </source>
</evidence>
<keyword evidence="4" id="KW-1185">Reference proteome</keyword>
<sequence>MKILHIGQMIGGLDIYIRNTIIYADTEFEYVVVRGKKDNSKPILKNGKAIKECQVAMYRSIGWRDILCVFQTLRIVIKEKPDVIHCHSAKGGMVGRLIGFILRKKTFYTPHAFSFLSSQGSLGRSLFSAIERYTKFNAYILACSASEAELAQTVAHYKPDRVLIWTNSVPDAAKNIPEKDSKQDNGQPIMICTIGRPSYQKNSLFLAEVAKNVISQCPNVKFMILGVGHYSPFLNDIQNIIKENRLEDRIELIPWLEQKEILKYVNSSDLYLSTSLYEGLPLAIVEAMSLGKPIIASKVVGNIDCVEDNVNGFLLDLDTNVFVDKIVELVADQEQKLLKDLGWGSRKLFESKFNLEIQINHLLDIYTNAVVGKR</sequence>
<dbReference type="EMBL" id="SOML01000011">
    <property type="protein sequence ID" value="TFD94175.1"/>
    <property type="molecule type" value="Genomic_DNA"/>
</dbReference>
<dbReference type="OrthoDB" id="9806653at2"/>
<dbReference type="AlphaFoldDB" id="A0A4Y8KW15"/>
<gene>
    <name evidence="3" type="ORF">E2605_15560</name>
</gene>
<dbReference type="Pfam" id="PF13439">
    <property type="entry name" value="Glyco_transf_4"/>
    <property type="match status" value="1"/>
</dbReference>
<comment type="caution">
    <text evidence="3">The sequence shown here is derived from an EMBL/GenBank/DDBJ whole genome shotgun (WGS) entry which is preliminary data.</text>
</comment>
<dbReference type="InterPro" id="IPR028098">
    <property type="entry name" value="Glyco_trans_4-like_N"/>
</dbReference>
<keyword evidence="3" id="KW-0808">Transferase</keyword>
<dbReference type="SUPFAM" id="SSF53756">
    <property type="entry name" value="UDP-Glycosyltransferase/glycogen phosphorylase"/>
    <property type="match status" value="1"/>
</dbReference>